<dbReference type="EMBL" id="JABAGL010000013">
    <property type="protein sequence ID" value="NME86467.1"/>
    <property type="molecule type" value="Genomic_DNA"/>
</dbReference>
<name>A0A7X9SC32_9BACE</name>
<gene>
    <name evidence="1" type="ORF">HF841_10625</name>
</gene>
<evidence type="ECO:0000313" key="2">
    <source>
        <dbReference type="Proteomes" id="UP000520291"/>
    </source>
</evidence>
<evidence type="ECO:0000313" key="1">
    <source>
        <dbReference type="EMBL" id="NME86467.1"/>
    </source>
</evidence>
<accession>A0A7X9SC32</accession>
<dbReference type="Proteomes" id="UP000520291">
    <property type="component" value="Unassembled WGS sequence"/>
</dbReference>
<reference evidence="1 2" key="1">
    <citation type="submission" date="2020-04" db="EMBL/GenBank/DDBJ databases">
        <authorList>
            <person name="Hitch T.C.A."/>
            <person name="Wylensek D."/>
            <person name="Clavel T."/>
        </authorList>
    </citation>
    <scope>NUCLEOTIDE SEQUENCE [LARGE SCALE GENOMIC DNA]</scope>
    <source>
        <strain evidence="1 2">WCA3-601-WT-5E</strain>
    </source>
</reference>
<comment type="caution">
    <text evidence="1">The sequence shown here is derived from an EMBL/GenBank/DDBJ whole genome shotgun (WGS) entry which is preliminary data.</text>
</comment>
<protein>
    <submittedName>
        <fullName evidence="1">Uncharacterized protein</fullName>
    </submittedName>
</protein>
<dbReference type="AlphaFoldDB" id="A0A7X9SC32"/>
<sequence length="146" mass="16414">MIPLFSGTFISVIAFSGSRLSQRCRWSCQQRGLGLLRLVGLAVLCNLAERGLSERELELGEPGEQHQPRGRLPCALCPRTYRPELCLYEAPENLWRLNFLLTPGSFSGFWPDKDVNHCLCVFVCLESSPLPSVEGGTYFLSEKHKL</sequence>
<dbReference type="RefSeq" id="WP_168947734.1">
    <property type="nucleotide sequence ID" value="NZ_JABAGL010000013.1"/>
</dbReference>
<organism evidence="1 2">
    <name type="scientific">Bacteroides eggerthii</name>
    <dbReference type="NCBI Taxonomy" id="28111"/>
    <lineage>
        <taxon>Bacteria</taxon>
        <taxon>Pseudomonadati</taxon>
        <taxon>Bacteroidota</taxon>
        <taxon>Bacteroidia</taxon>
        <taxon>Bacteroidales</taxon>
        <taxon>Bacteroidaceae</taxon>
        <taxon>Bacteroides</taxon>
    </lineage>
</organism>
<proteinExistence type="predicted"/>